<reference evidence="1" key="1">
    <citation type="submission" date="2021-06" db="EMBL/GenBank/DDBJ databases">
        <authorList>
            <person name="Kallberg Y."/>
            <person name="Tangrot J."/>
            <person name="Rosling A."/>
        </authorList>
    </citation>
    <scope>NUCLEOTIDE SEQUENCE</scope>
    <source>
        <strain evidence="1">MT106</strain>
    </source>
</reference>
<gene>
    <name evidence="1" type="ORF">AGERDE_LOCUS3640</name>
</gene>
<comment type="caution">
    <text evidence="1">The sequence shown here is derived from an EMBL/GenBank/DDBJ whole genome shotgun (WGS) entry which is preliminary data.</text>
</comment>
<accession>A0A9N8WH17</accession>
<dbReference type="EMBL" id="CAJVPL010000370">
    <property type="protein sequence ID" value="CAG8488841.1"/>
    <property type="molecule type" value="Genomic_DNA"/>
</dbReference>
<protein>
    <submittedName>
        <fullName evidence="1">2310_t:CDS:1</fullName>
    </submittedName>
</protein>
<organism evidence="1 2">
    <name type="scientific">Ambispora gerdemannii</name>
    <dbReference type="NCBI Taxonomy" id="144530"/>
    <lineage>
        <taxon>Eukaryota</taxon>
        <taxon>Fungi</taxon>
        <taxon>Fungi incertae sedis</taxon>
        <taxon>Mucoromycota</taxon>
        <taxon>Glomeromycotina</taxon>
        <taxon>Glomeromycetes</taxon>
        <taxon>Archaeosporales</taxon>
        <taxon>Ambisporaceae</taxon>
        <taxon>Ambispora</taxon>
    </lineage>
</organism>
<name>A0A9N8WH17_9GLOM</name>
<dbReference type="AlphaFoldDB" id="A0A9N8WH17"/>
<sequence>MDNTENKVVFILDKNMGKLRKNINNRNVNSQRPIDIDNTSIISKSCSTNNSNNYNNTTNKDSQATISTNLTKNAGVFFSENMKSFIKRDNKSMRFESFIADNSSITGTSSSPNYKY</sequence>
<dbReference type="Proteomes" id="UP000789831">
    <property type="component" value="Unassembled WGS sequence"/>
</dbReference>
<evidence type="ECO:0000313" key="1">
    <source>
        <dbReference type="EMBL" id="CAG8488841.1"/>
    </source>
</evidence>
<proteinExistence type="predicted"/>
<evidence type="ECO:0000313" key="2">
    <source>
        <dbReference type="Proteomes" id="UP000789831"/>
    </source>
</evidence>
<keyword evidence="2" id="KW-1185">Reference proteome</keyword>